<dbReference type="RefSeq" id="WP_192023428.1">
    <property type="nucleotide sequence ID" value="NZ_JACYTN010000001.1"/>
</dbReference>
<protein>
    <submittedName>
        <fullName evidence="1">Uncharacterized protein</fullName>
    </submittedName>
</protein>
<dbReference type="Proteomes" id="UP000634529">
    <property type="component" value="Unassembled WGS sequence"/>
</dbReference>
<evidence type="ECO:0000313" key="1">
    <source>
        <dbReference type="EMBL" id="MBD8496959.1"/>
    </source>
</evidence>
<name>A0ABR9AS65_9BACL</name>
<dbReference type="EMBL" id="JACYTN010000001">
    <property type="protein sequence ID" value="MBD8496959.1"/>
    <property type="molecule type" value="Genomic_DNA"/>
</dbReference>
<evidence type="ECO:0000313" key="2">
    <source>
        <dbReference type="Proteomes" id="UP000634529"/>
    </source>
</evidence>
<sequence length="50" mass="5622">MKPFGDYTYGELPSSLSSLLASHVGIPPNLPYHPSISYIREYPMLAIKRL</sequence>
<organism evidence="1 2">
    <name type="scientific">Paenibacillus arenosi</name>
    <dbReference type="NCBI Taxonomy" id="2774142"/>
    <lineage>
        <taxon>Bacteria</taxon>
        <taxon>Bacillati</taxon>
        <taxon>Bacillota</taxon>
        <taxon>Bacilli</taxon>
        <taxon>Bacillales</taxon>
        <taxon>Paenibacillaceae</taxon>
        <taxon>Paenibacillus</taxon>
    </lineage>
</organism>
<reference evidence="1 2" key="1">
    <citation type="submission" date="2020-09" db="EMBL/GenBank/DDBJ databases">
        <title>Paenibacillus sp. CAU 1523 isolated from sand of Haeundae Beach.</title>
        <authorList>
            <person name="Kim W."/>
        </authorList>
    </citation>
    <scope>NUCLEOTIDE SEQUENCE [LARGE SCALE GENOMIC DNA]</scope>
    <source>
        <strain evidence="1 2">CAU 1523</strain>
    </source>
</reference>
<comment type="caution">
    <text evidence="1">The sequence shown here is derived from an EMBL/GenBank/DDBJ whole genome shotgun (WGS) entry which is preliminary data.</text>
</comment>
<accession>A0ABR9AS65</accession>
<keyword evidence="2" id="KW-1185">Reference proteome</keyword>
<gene>
    <name evidence="1" type="ORF">IFO66_01455</name>
</gene>
<proteinExistence type="predicted"/>